<dbReference type="RefSeq" id="WP_150663079.1">
    <property type="nucleotide sequence ID" value="NZ_CABPSA010000001.1"/>
</dbReference>
<dbReference type="EMBL" id="CABPSA010000001">
    <property type="protein sequence ID" value="VVD74919.1"/>
    <property type="molecule type" value="Genomic_DNA"/>
</dbReference>
<sequence>MRLTNEMRMAIVRSAMKAAFDKREEAHNSNTVAFGDAVYAEEHGAVEKIARKLPPGWMQTAKWIGIDCPGFSRRSNDGLKLSQIPMSVARPQPHLTQIAKITPSHPLYERSQAIADEHQAIRRDKEALEGKLKSIVNAASTVARLLDAWPECERFLPQTPTKSYSVVPLTLVADVNATLGIKQRSSRAPRT</sequence>
<dbReference type="Proteomes" id="UP000343335">
    <property type="component" value="Unassembled WGS sequence"/>
</dbReference>
<reference evidence="2 3" key="1">
    <citation type="submission" date="2019-08" db="EMBL/GenBank/DDBJ databases">
        <authorList>
            <person name="Peeters C."/>
        </authorList>
    </citation>
    <scope>NUCLEOTIDE SEQUENCE [LARGE SCALE GENOMIC DNA]</scope>
    <source>
        <strain evidence="2 3">LMG 31010</strain>
    </source>
</reference>
<name>A0A5E4SM04_9BURK</name>
<dbReference type="OrthoDB" id="9204566at2"/>
<protein>
    <recommendedName>
        <fullName evidence="1">Nucleotide modification associated domain-containing protein</fullName>
    </recommendedName>
</protein>
<accession>A0A5E4SM04</accession>
<feature type="domain" description="Nucleotide modification associated" evidence="1">
    <location>
        <begin position="99"/>
        <end position="181"/>
    </location>
</feature>
<evidence type="ECO:0000313" key="3">
    <source>
        <dbReference type="Proteomes" id="UP000343335"/>
    </source>
</evidence>
<evidence type="ECO:0000259" key="1">
    <source>
        <dbReference type="Pfam" id="PF18757"/>
    </source>
</evidence>
<dbReference type="AlphaFoldDB" id="A0A5E4SM04"/>
<dbReference type="Pfam" id="PF18757">
    <property type="entry name" value="Nmad5"/>
    <property type="match status" value="1"/>
</dbReference>
<proteinExistence type="predicted"/>
<evidence type="ECO:0000313" key="2">
    <source>
        <dbReference type="EMBL" id="VVD74919.1"/>
    </source>
</evidence>
<dbReference type="InterPro" id="IPR040835">
    <property type="entry name" value="Nmad5"/>
</dbReference>
<gene>
    <name evidence="2" type="ORF">PCO31010_00824</name>
</gene>
<organism evidence="2 3">
    <name type="scientific">Pandoraea commovens</name>
    <dbReference type="NCBI Taxonomy" id="2508289"/>
    <lineage>
        <taxon>Bacteria</taxon>
        <taxon>Pseudomonadati</taxon>
        <taxon>Pseudomonadota</taxon>
        <taxon>Betaproteobacteria</taxon>
        <taxon>Burkholderiales</taxon>
        <taxon>Burkholderiaceae</taxon>
        <taxon>Pandoraea</taxon>
    </lineage>
</organism>